<proteinExistence type="predicted"/>
<keyword evidence="2" id="KW-1185">Reference proteome</keyword>
<dbReference type="Proteomes" id="UP000694404">
    <property type="component" value="Unplaced"/>
</dbReference>
<protein>
    <recommendedName>
        <fullName evidence="3">OTU domain-containing protein 7A</fullName>
    </recommendedName>
</protein>
<dbReference type="GeneTree" id="ENSGT00940000181447"/>
<sequence length="77" mass="8261">MSCSPPTNPATAACVAALLHDHMTLDMDAVLSDFVRSTGAEPGLARDLLEGNFKLPKRSYPCSSVQSTSPTNFLIFF</sequence>
<name>A0A8C0J7E0_CHEAB</name>
<evidence type="ECO:0000313" key="2">
    <source>
        <dbReference type="Proteomes" id="UP000694404"/>
    </source>
</evidence>
<accession>A0A8C0J7E0</accession>
<dbReference type="Gene3D" id="1.10.8.10">
    <property type="entry name" value="DNA helicase RuvA subunit, C-terminal domain"/>
    <property type="match status" value="1"/>
</dbReference>
<evidence type="ECO:0008006" key="3">
    <source>
        <dbReference type="Google" id="ProtNLM"/>
    </source>
</evidence>
<reference evidence="1" key="1">
    <citation type="submission" date="2025-08" db="UniProtKB">
        <authorList>
            <consortium name="Ensembl"/>
        </authorList>
    </citation>
    <scope>IDENTIFICATION</scope>
</reference>
<dbReference type="Ensembl" id="ENSCABT00000030858.1">
    <property type="protein sequence ID" value="ENSCABP00000028161.1"/>
    <property type="gene ID" value="ENSCABG00000020701.1"/>
</dbReference>
<organism evidence="1 2">
    <name type="scientific">Chelonoidis abingdonii</name>
    <name type="common">Abingdon island giant tortoise</name>
    <name type="synonym">Testudo abingdonii</name>
    <dbReference type="NCBI Taxonomy" id="106734"/>
    <lineage>
        <taxon>Eukaryota</taxon>
        <taxon>Metazoa</taxon>
        <taxon>Chordata</taxon>
        <taxon>Craniata</taxon>
        <taxon>Vertebrata</taxon>
        <taxon>Euteleostomi</taxon>
        <taxon>Archelosauria</taxon>
        <taxon>Testudinata</taxon>
        <taxon>Testudines</taxon>
        <taxon>Cryptodira</taxon>
        <taxon>Durocryptodira</taxon>
        <taxon>Testudinoidea</taxon>
        <taxon>Testudinidae</taxon>
        <taxon>Chelonoidis</taxon>
    </lineage>
</organism>
<evidence type="ECO:0000313" key="1">
    <source>
        <dbReference type="Ensembl" id="ENSCABP00000028161.1"/>
    </source>
</evidence>
<reference evidence="1" key="2">
    <citation type="submission" date="2025-09" db="UniProtKB">
        <authorList>
            <consortium name="Ensembl"/>
        </authorList>
    </citation>
    <scope>IDENTIFICATION</scope>
</reference>
<dbReference type="AlphaFoldDB" id="A0A8C0J7E0"/>
<dbReference type="OMA" id="AVLHDHM"/>